<protein>
    <submittedName>
        <fullName evidence="5">2-oxoacid:acceptor oxidoreductase subunit alpha</fullName>
    </submittedName>
    <submittedName>
        <fullName evidence="6">2-oxoglutarate oxidoreductase alpha subunit</fullName>
        <ecNumber evidence="6">1.2.7.3</ecNumber>
    </submittedName>
</protein>
<dbReference type="InterPro" id="IPR002880">
    <property type="entry name" value="Pyrv_Fd/Flavodoxin_OxRdtase_N"/>
</dbReference>
<dbReference type="Pfam" id="PF17147">
    <property type="entry name" value="PFOR_II"/>
    <property type="match status" value="1"/>
</dbReference>
<dbReference type="SUPFAM" id="SSF52922">
    <property type="entry name" value="TK C-terminal domain-like"/>
    <property type="match status" value="1"/>
</dbReference>
<dbReference type="Gene3D" id="3.40.50.970">
    <property type="match status" value="1"/>
</dbReference>
<gene>
    <name evidence="5" type="ORF">AL536_11205</name>
    <name evidence="6" type="ORF">NCTC11327_00972</name>
</gene>
<dbReference type="PANTHER" id="PTHR32154:SF20">
    <property type="entry name" value="2-OXOGLUTARATE OXIDOREDUCTASE SUBUNIT KORA"/>
    <property type="match status" value="1"/>
</dbReference>
<evidence type="ECO:0000313" key="5">
    <source>
        <dbReference type="EMBL" id="AMF94060.1"/>
    </source>
</evidence>
<feature type="domain" description="Pyruvate:ferredoxin oxidoreductase core" evidence="4">
    <location>
        <begin position="509"/>
        <end position="581"/>
    </location>
</feature>
<name>A0AAX2LPU7_VIBFL</name>
<evidence type="ECO:0000259" key="3">
    <source>
        <dbReference type="Pfam" id="PF01855"/>
    </source>
</evidence>
<feature type="domain" description="Pyruvate flavodoxin/ferredoxin oxidoreductase pyrimidine binding" evidence="3">
    <location>
        <begin position="256"/>
        <end position="446"/>
    </location>
</feature>
<dbReference type="Proteomes" id="UP000254626">
    <property type="component" value="Unassembled WGS sequence"/>
</dbReference>
<dbReference type="InterPro" id="IPR002869">
    <property type="entry name" value="Pyrv_flavodox_OxRed_cen"/>
</dbReference>
<dbReference type="FunFam" id="3.40.50.970:FF:000022">
    <property type="entry name" value="2-oxoglutarate ferredoxin oxidoreductase alpha subunit"/>
    <property type="match status" value="1"/>
</dbReference>
<evidence type="ECO:0000256" key="1">
    <source>
        <dbReference type="ARBA" id="ARBA00023002"/>
    </source>
</evidence>
<dbReference type="InterPro" id="IPR050722">
    <property type="entry name" value="Pyruvate:ferred/Flavod_OxRd"/>
</dbReference>
<dbReference type="GO" id="GO:0006979">
    <property type="term" value="P:response to oxidative stress"/>
    <property type="evidence" value="ECO:0007669"/>
    <property type="project" value="TreeGrafter"/>
</dbReference>
<keyword evidence="1 6" id="KW-0560">Oxidoreductase</keyword>
<dbReference type="EMBL" id="UHIP01000001">
    <property type="protein sequence ID" value="SUP22219.1"/>
    <property type="molecule type" value="Genomic_DNA"/>
</dbReference>
<dbReference type="GO" id="GO:0047553">
    <property type="term" value="F:2-oxoglutarate synthase activity"/>
    <property type="evidence" value="ECO:0007669"/>
    <property type="project" value="UniProtKB-EC"/>
</dbReference>
<dbReference type="EMBL" id="CP014035">
    <property type="protein sequence ID" value="AMF94060.1"/>
    <property type="molecule type" value="Genomic_DNA"/>
</dbReference>
<dbReference type="CDD" id="cd07034">
    <property type="entry name" value="TPP_PYR_PFOR_IOR-alpha_like"/>
    <property type="match status" value="1"/>
</dbReference>
<reference evidence="5" key="2">
    <citation type="submission" date="2018-01" db="EMBL/GenBank/DDBJ databases">
        <title>FDA dAtabase for Regulatory Grade micrObial Sequences (FDA-ARGOS): Supporting development and validation of Infectious Disease Dx tests.</title>
        <authorList>
            <person name="Hoffmann M."/>
            <person name="Allard M."/>
            <person name="Evans P."/>
            <person name="Brown E."/>
            <person name="Tallon L."/>
            <person name="Sadzewicz L."/>
            <person name="Sengamalay N."/>
            <person name="Ott S."/>
            <person name="Godinez A."/>
            <person name="Nagaraj S."/>
            <person name="Vyas G."/>
            <person name="Aluvathingal J."/>
            <person name="Nadendla S."/>
            <person name="Geyer C."/>
            <person name="Sichtig H."/>
        </authorList>
    </citation>
    <scope>NUCLEOTIDE SEQUENCE</scope>
    <source>
        <strain evidence="5">ATCC 33809</strain>
    </source>
</reference>
<evidence type="ECO:0000259" key="4">
    <source>
        <dbReference type="Pfam" id="PF17147"/>
    </source>
</evidence>
<dbReference type="KEGG" id="vfl:AL536_11205"/>
<dbReference type="InterPro" id="IPR019752">
    <property type="entry name" value="Pyrv/ketoisovalerate_OxRed_cat"/>
</dbReference>
<dbReference type="Gene3D" id="3.40.920.10">
    <property type="entry name" value="Pyruvate-ferredoxin oxidoreductase, PFOR, domain III"/>
    <property type="match status" value="1"/>
</dbReference>
<dbReference type="PANTHER" id="PTHR32154">
    <property type="entry name" value="PYRUVATE-FLAVODOXIN OXIDOREDUCTASE-RELATED"/>
    <property type="match status" value="1"/>
</dbReference>
<dbReference type="Gene3D" id="3.40.50.920">
    <property type="match status" value="1"/>
</dbReference>
<sequence>MTVIQLEHEVICFAGDSGDGIQLLGERFSDNSSKQGNDVMTLPDYPAEIRAPSGTTSGVSAFQLQFSSSEIFTPGDEFSVLIALNAAALKSKLAQLAQGGLVLIDLDGFSQKNLELAGYQSDPLTDNSLSPYRVIADNFTRLTVQALAELTISSKLVKRSKNFFMLGIVFWIYSRSLESTLLWIREKFASNSVVMEANILALKSGFNYAETTEIFSDCFQVAAVAEKSGLYRTVSGNEALSLGLVCAADKLKRPLFLGSYPITPASDILHTLAQYQRFGVTTFQAEDEIAAACSALGASYAGALGATSTSGPGLCLKTETINLAVMAELPLVVINVQRGGPSTGLPTKTEQSDLLLSMYGRNGDSPLPVLAAASPADCFDMALEACRLATTFMTPVILLSDGYLANGSESWQVPNPDEMDFALKSVEVKAGPFHPYQRDESYKSRSWVIPGTKDKMHRIGGLEKQSVTGEPSHDPENHQRMTEERAEKINNIRHFIPKQTLTGNCDDSVLVMSWGGTLGSVATAIAHLRERGAAVAHVHLRYLNPFPANLETIIKHFDHVLVFELNNQQLVKVIRSQFGISARSVTQVNGLPFKVRDVADAIEHYLEEINRGEE</sequence>
<evidence type="ECO:0000313" key="7">
    <source>
        <dbReference type="Proteomes" id="UP000057088"/>
    </source>
</evidence>
<keyword evidence="7" id="KW-1185">Reference proteome</keyword>
<dbReference type="AlphaFoldDB" id="A0AAX2LPU7"/>
<dbReference type="InterPro" id="IPR022367">
    <property type="entry name" value="2-oxoacid/accept_OxRdtase_asu"/>
</dbReference>
<accession>A0AAX2LPU7</accession>
<reference evidence="6 8" key="3">
    <citation type="submission" date="2018-06" db="EMBL/GenBank/DDBJ databases">
        <authorList>
            <consortium name="Pathogen Informatics"/>
            <person name="Doyle S."/>
        </authorList>
    </citation>
    <scope>NUCLEOTIDE SEQUENCE [LARGE SCALE GENOMIC DNA]</scope>
    <source>
        <strain evidence="6 8">NCTC11327</strain>
    </source>
</reference>
<evidence type="ECO:0000313" key="8">
    <source>
        <dbReference type="Proteomes" id="UP000254626"/>
    </source>
</evidence>
<dbReference type="InterPro" id="IPR029061">
    <property type="entry name" value="THDP-binding"/>
</dbReference>
<feature type="domain" description="Pyruvate/ketoisovalerate oxidoreductase catalytic" evidence="2">
    <location>
        <begin position="18"/>
        <end position="206"/>
    </location>
</feature>
<dbReference type="InterPro" id="IPR033412">
    <property type="entry name" value="PFOR_II"/>
</dbReference>
<organism evidence="6 8">
    <name type="scientific">Vibrio fluvialis</name>
    <dbReference type="NCBI Taxonomy" id="676"/>
    <lineage>
        <taxon>Bacteria</taxon>
        <taxon>Pseudomonadati</taxon>
        <taxon>Pseudomonadota</taxon>
        <taxon>Gammaproteobacteria</taxon>
        <taxon>Vibrionales</taxon>
        <taxon>Vibrionaceae</taxon>
        <taxon>Vibrio</taxon>
    </lineage>
</organism>
<dbReference type="GeneID" id="29384706"/>
<dbReference type="Pfam" id="PF01855">
    <property type="entry name" value="POR_N"/>
    <property type="match status" value="1"/>
</dbReference>
<dbReference type="NCBIfam" id="TIGR03710">
    <property type="entry name" value="OAFO_sf"/>
    <property type="match status" value="1"/>
</dbReference>
<dbReference type="InterPro" id="IPR009014">
    <property type="entry name" value="Transketo_C/PFOR_II"/>
</dbReference>
<proteinExistence type="predicted"/>
<dbReference type="EC" id="1.2.7.3" evidence="6"/>
<reference evidence="7" key="1">
    <citation type="submission" date="2015-12" db="EMBL/GenBank/DDBJ databases">
        <title>FDA dAtabase for Regulatory Grade micrObial Sequences (FDA-ARGOS): Supporting development and validation of Infectious Disease Dx tests.</title>
        <authorList>
            <person name="Hoffmann M."/>
            <person name="Allard M."/>
            <person name="Evans P."/>
            <person name="Brown E."/>
            <person name="Tallon L.J."/>
            <person name="Sadzewicz L."/>
            <person name="Sengamalay N."/>
            <person name="Ott S."/>
            <person name="Godinez A."/>
            <person name="Nagaraj S."/>
            <person name="Vyas G."/>
            <person name="Aluvathingal J."/>
            <person name="Nadendla S."/>
            <person name="Geyer C."/>
            <person name="Sichtig H."/>
        </authorList>
    </citation>
    <scope>NUCLEOTIDE SEQUENCE [LARGE SCALE GENOMIC DNA]</scope>
    <source>
        <strain evidence="7">ATCC 33809</strain>
    </source>
</reference>
<evidence type="ECO:0000313" key="6">
    <source>
        <dbReference type="EMBL" id="SUP22219.1"/>
    </source>
</evidence>
<evidence type="ECO:0000259" key="2">
    <source>
        <dbReference type="Pfam" id="PF01558"/>
    </source>
</evidence>
<dbReference type="Proteomes" id="UP000057088">
    <property type="component" value="Chromosome 2"/>
</dbReference>
<dbReference type="SUPFAM" id="SSF52518">
    <property type="entry name" value="Thiamin diphosphate-binding fold (THDP-binding)"/>
    <property type="match status" value="1"/>
</dbReference>
<dbReference type="RefSeq" id="WP_061056331.1">
    <property type="nucleotide sequence ID" value="NZ_CABLBX010000001.1"/>
</dbReference>
<dbReference type="Pfam" id="PF01558">
    <property type="entry name" value="POR"/>
    <property type="match status" value="1"/>
</dbReference>